<dbReference type="PANTHER" id="PTHR43157:SF31">
    <property type="entry name" value="PHOSPHATIDYLINOSITOL-GLYCAN BIOSYNTHESIS CLASS F PROTEIN"/>
    <property type="match status" value="1"/>
</dbReference>
<dbReference type="PRINTS" id="PR00081">
    <property type="entry name" value="GDHRDH"/>
</dbReference>
<reference evidence="3 4" key="1">
    <citation type="submission" date="2011-12" db="EMBL/GenBank/DDBJ databases">
        <title>Complete sequence of Mycobacterium rhodesiae NBB3.</title>
        <authorList>
            <consortium name="US DOE Joint Genome Institute"/>
            <person name="Lucas S."/>
            <person name="Han J."/>
            <person name="Lapidus A."/>
            <person name="Cheng J.-F."/>
            <person name="Goodwin L."/>
            <person name="Pitluck S."/>
            <person name="Peters L."/>
            <person name="Mikhailova N."/>
            <person name="Gu W."/>
            <person name="Detter J.C."/>
            <person name="Han C."/>
            <person name="Tapia R."/>
            <person name="Land M."/>
            <person name="Hauser L."/>
            <person name="Kyrpides N."/>
            <person name="Ivanova N."/>
            <person name="Pagani I."/>
            <person name="Mattes T."/>
            <person name="Holmes A."/>
            <person name="Rutledge P."/>
            <person name="Paulsen I."/>
            <person name="Coleman N."/>
            <person name="Woyke T."/>
        </authorList>
    </citation>
    <scope>NUCLEOTIDE SEQUENCE [LARGE SCALE GENOMIC DNA]</scope>
    <source>
        <strain evidence="3 4">NBB3</strain>
    </source>
</reference>
<accession>G8RII9</accession>
<dbReference type="eggNOG" id="COG1028">
    <property type="taxonomic scope" value="Bacteria"/>
</dbReference>
<keyword evidence="1" id="KW-0560">Oxidoreductase</keyword>
<name>G8RII9_MYCRN</name>
<dbReference type="Proteomes" id="UP000005442">
    <property type="component" value="Chromosome"/>
</dbReference>
<dbReference type="Gene3D" id="3.40.50.720">
    <property type="entry name" value="NAD(P)-binding Rossmann-like Domain"/>
    <property type="match status" value="1"/>
</dbReference>
<dbReference type="Pfam" id="PF00106">
    <property type="entry name" value="adh_short"/>
    <property type="match status" value="1"/>
</dbReference>
<dbReference type="HOGENOM" id="CLU_010194_44_2_11"/>
<protein>
    <recommendedName>
        <fullName evidence="5">Retinol dehydrogenase</fullName>
    </recommendedName>
</protein>
<dbReference type="STRING" id="710685.MycrhN_5422"/>
<comment type="similarity">
    <text evidence="2">Belongs to the short-chain dehydrogenases/reductases (SDR) family.</text>
</comment>
<organism evidence="3 4">
    <name type="scientific">Mycolicibacterium rhodesiae (strain NBB3)</name>
    <name type="common">Mycobacterium rhodesiae</name>
    <dbReference type="NCBI Taxonomy" id="710685"/>
    <lineage>
        <taxon>Bacteria</taxon>
        <taxon>Bacillati</taxon>
        <taxon>Actinomycetota</taxon>
        <taxon>Actinomycetes</taxon>
        <taxon>Mycobacteriales</taxon>
        <taxon>Mycobacteriaceae</taxon>
        <taxon>Mycolicibacterium</taxon>
    </lineage>
</organism>
<evidence type="ECO:0000256" key="1">
    <source>
        <dbReference type="ARBA" id="ARBA00023002"/>
    </source>
</evidence>
<evidence type="ECO:0000313" key="3">
    <source>
        <dbReference type="EMBL" id="AEV75896.1"/>
    </source>
</evidence>
<dbReference type="PRINTS" id="PR00080">
    <property type="entry name" value="SDRFAMILY"/>
</dbReference>
<dbReference type="PANTHER" id="PTHR43157">
    <property type="entry name" value="PHOSPHATIDYLINOSITOL-GLYCAN BIOSYNTHESIS CLASS F PROTEIN-RELATED"/>
    <property type="match status" value="1"/>
</dbReference>
<dbReference type="EMBL" id="CP003169">
    <property type="protein sequence ID" value="AEV75896.1"/>
    <property type="molecule type" value="Genomic_DNA"/>
</dbReference>
<keyword evidence="4" id="KW-1185">Reference proteome</keyword>
<evidence type="ECO:0000256" key="2">
    <source>
        <dbReference type="RuleBase" id="RU000363"/>
    </source>
</evidence>
<dbReference type="RefSeq" id="WP_014213637.1">
    <property type="nucleotide sequence ID" value="NC_016604.1"/>
</dbReference>
<dbReference type="InterPro" id="IPR036291">
    <property type="entry name" value="NAD(P)-bd_dom_sf"/>
</dbReference>
<dbReference type="OrthoDB" id="4449798at2"/>
<evidence type="ECO:0000313" key="4">
    <source>
        <dbReference type="Proteomes" id="UP000005442"/>
    </source>
</evidence>
<evidence type="ECO:0008006" key="5">
    <source>
        <dbReference type="Google" id="ProtNLM"/>
    </source>
</evidence>
<dbReference type="SUPFAM" id="SSF51735">
    <property type="entry name" value="NAD(P)-binding Rossmann-fold domains"/>
    <property type="match status" value="1"/>
</dbReference>
<dbReference type="InterPro" id="IPR002347">
    <property type="entry name" value="SDR_fam"/>
</dbReference>
<dbReference type="GO" id="GO:0016491">
    <property type="term" value="F:oxidoreductase activity"/>
    <property type="evidence" value="ECO:0007669"/>
    <property type="project" value="UniProtKB-KW"/>
</dbReference>
<dbReference type="KEGG" id="mrh:MycrhN_5422"/>
<gene>
    <name evidence="3" type="ordered locus">MycrhN_5422</name>
</gene>
<dbReference type="AlphaFoldDB" id="G8RII9"/>
<proteinExistence type="inferred from homology"/>
<sequence>MRVIVTGGNSGVGAATATALAVLGHDVMIACRDVDKAQRVAVEMPGNIEVRSLDLADLASVRTFADSVETVDVLVNNAGVMGMPLTRTVDGFEAHMGINHLGHFALTCLLGERIKDRVVSVASATYLFTHLDLADLNWHTRKYSKWAAYGQSKLANLLFVRELANRGVRAYASDPGATDTDITRSMGMGEHQRIRKLLHTPAQGARASLEAVTTDLPTGTYLAPRFNQLGAPTVTKLRPKAVDPAMARRLWELSAELTGCDWAI</sequence>
<dbReference type="PATRIC" id="fig|710685.3.peg.5447"/>